<keyword evidence="3" id="KW-0804">Transcription</keyword>
<dbReference type="SMART" id="SM00347">
    <property type="entry name" value="HTH_MARR"/>
    <property type="match status" value="1"/>
</dbReference>
<keyword evidence="6" id="KW-1185">Reference proteome</keyword>
<dbReference type="InterPro" id="IPR036390">
    <property type="entry name" value="WH_DNA-bd_sf"/>
</dbReference>
<evidence type="ECO:0000313" key="6">
    <source>
        <dbReference type="Proteomes" id="UP001596028"/>
    </source>
</evidence>
<evidence type="ECO:0000256" key="2">
    <source>
        <dbReference type="ARBA" id="ARBA00023125"/>
    </source>
</evidence>
<evidence type="ECO:0000256" key="3">
    <source>
        <dbReference type="ARBA" id="ARBA00023163"/>
    </source>
</evidence>
<dbReference type="Proteomes" id="UP001596028">
    <property type="component" value="Unassembled WGS sequence"/>
</dbReference>
<dbReference type="RefSeq" id="WP_378098557.1">
    <property type="nucleotide sequence ID" value="NZ_JBHSEP010000012.1"/>
</dbReference>
<evidence type="ECO:0000259" key="4">
    <source>
        <dbReference type="PROSITE" id="PS50995"/>
    </source>
</evidence>
<feature type="domain" description="HTH marR-type" evidence="4">
    <location>
        <begin position="15"/>
        <end position="156"/>
    </location>
</feature>
<dbReference type="PANTHER" id="PTHR35790:SF4">
    <property type="entry name" value="HTH-TYPE TRANSCRIPTIONAL REGULATOR PCHR"/>
    <property type="match status" value="1"/>
</dbReference>
<name>A0ABV9FDX9_9BACL</name>
<comment type="caution">
    <text evidence="5">The sequence shown here is derived from an EMBL/GenBank/DDBJ whole genome shotgun (WGS) entry which is preliminary data.</text>
</comment>
<protein>
    <submittedName>
        <fullName evidence="5">MarR family transcriptional regulator</fullName>
    </submittedName>
</protein>
<dbReference type="EMBL" id="JBHSEP010000012">
    <property type="protein sequence ID" value="MFC4599907.1"/>
    <property type="molecule type" value="Genomic_DNA"/>
</dbReference>
<accession>A0ABV9FDX9</accession>
<dbReference type="PROSITE" id="PS50995">
    <property type="entry name" value="HTH_MARR_2"/>
    <property type="match status" value="1"/>
</dbReference>
<dbReference type="InterPro" id="IPR000835">
    <property type="entry name" value="HTH_MarR-typ"/>
</dbReference>
<proteinExistence type="predicted"/>
<dbReference type="InterPro" id="IPR036388">
    <property type="entry name" value="WH-like_DNA-bd_sf"/>
</dbReference>
<sequence>MTDKPTPQQHLHHHFLQLVHLLERLSETEGVLFLREAQNEALEEFLPLHMSTVHVIDCIGRHQPINSTSIAERMGLSKAGITKIGKKLLQKGLVRRTRMNENKKESYFLLTEKGRMVFELHARIHREEEERFYRFLEGYDSDELLVIGRFLKELSGTLSERIANAENEEERG</sequence>
<dbReference type="Pfam" id="PF01047">
    <property type="entry name" value="MarR"/>
    <property type="match status" value="1"/>
</dbReference>
<evidence type="ECO:0000256" key="1">
    <source>
        <dbReference type="ARBA" id="ARBA00023015"/>
    </source>
</evidence>
<gene>
    <name evidence="5" type="ORF">ACFO3S_16755</name>
</gene>
<organism evidence="5 6">
    <name type="scientific">Cohnella hongkongensis</name>
    <dbReference type="NCBI Taxonomy" id="178337"/>
    <lineage>
        <taxon>Bacteria</taxon>
        <taxon>Bacillati</taxon>
        <taxon>Bacillota</taxon>
        <taxon>Bacilli</taxon>
        <taxon>Bacillales</taxon>
        <taxon>Paenibacillaceae</taxon>
        <taxon>Cohnella</taxon>
    </lineage>
</organism>
<keyword evidence="1" id="KW-0805">Transcription regulation</keyword>
<reference evidence="6" key="1">
    <citation type="journal article" date="2019" name="Int. J. Syst. Evol. Microbiol.">
        <title>The Global Catalogue of Microorganisms (GCM) 10K type strain sequencing project: providing services to taxonomists for standard genome sequencing and annotation.</title>
        <authorList>
            <consortium name="The Broad Institute Genomics Platform"/>
            <consortium name="The Broad Institute Genome Sequencing Center for Infectious Disease"/>
            <person name="Wu L."/>
            <person name="Ma J."/>
        </authorList>
    </citation>
    <scope>NUCLEOTIDE SEQUENCE [LARGE SCALE GENOMIC DNA]</scope>
    <source>
        <strain evidence="6">CCUG 49571</strain>
    </source>
</reference>
<dbReference type="Gene3D" id="1.10.10.10">
    <property type="entry name" value="Winged helix-like DNA-binding domain superfamily/Winged helix DNA-binding domain"/>
    <property type="match status" value="1"/>
</dbReference>
<dbReference type="SUPFAM" id="SSF46785">
    <property type="entry name" value="Winged helix' DNA-binding domain"/>
    <property type="match status" value="1"/>
</dbReference>
<keyword evidence="2" id="KW-0238">DNA-binding</keyword>
<dbReference type="InterPro" id="IPR052067">
    <property type="entry name" value="Metal_resp_HTH_trans_reg"/>
</dbReference>
<dbReference type="PANTHER" id="PTHR35790">
    <property type="entry name" value="HTH-TYPE TRANSCRIPTIONAL REGULATOR PCHR"/>
    <property type="match status" value="1"/>
</dbReference>
<evidence type="ECO:0000313" key="5">
    <source>
        <dbReference type="EMBL" id="MFC4599907.1"/>
    </source>
</evidence>